<evidence type="ECO:0000313" key="2">
    <source>
        <dbReference type="Proteomes" id="UP000031449"/>
    </source>
</evidence>
<organism evidence="1 2">
    <name type="scientific">Jeotgalibacillus malaysiensis</name>
    <dbReference type="NCBI Taxonomy" id="1508404"/>
    <lineage>
        <taxon>Bacteria</taxon>
        <taxon>Bacillati</taxon>
        <taxon>Bacillota</taxon>
        <taxon>Bacilli</taxon>
        <taxon>Bacillales</taxon>
        <taxon>Caryophanaceae</taxon>
        <taxon>Jeotgalibacillus</taxon>
    </lineage>
</organism>
<dbReference type="Proteomes" id="UP000031449">
    <property type="component" value="Chromosome"/>
</dbReference>
<dbReference type="HOGENOM" id="CLU_180671_0_0_9"/>
<protein>
    <submittedName>
        <fullName evidence="1">Uncharacterized protein</fullName>
    </submittedName>
</protein>
<accession>A0A0B5AJA4</accession>
<proteinExistence type="predicted"/>
<dbReference type="EMBL" id="CP009416">
    <property type="protein sequence ID" value="AJD90430.1"/>
    <property type="molecule type" value="Genomic_DNA"/>
</dbReference>
<evidence type="ECO:0000313" key="1">
    <source>
        <dbReference type="EMBL" id="AJD90430.1"/>
    </source>
</evidence>
<sequence length="102" mass="12039">MYIIVTILLISLLLFFLFNWLMGYKKGNIIIDFNECYFNFNEYIEAIKKKLEDDGREVHYKGNGQFEIDGKDYLFIERNVSMGGVPVQRTILKLDESKKESL</sequence>
<dbReference type="BioCyc" id="JESP1508404:G14D9-10348-MONOMER"/>
<name>A0A0B5AJA4_9BACL</name>
<dbReference type="KEGG" id="jeo:JMA_11130"/>
<keyword evidence="2" id="KW-1185">Reference proteome</keyword>
<dbReference type="OrthoDB" id="2969827at2"/>
<dbReference type="AlphaFoldDB" id="A0A0B5AJA4"/>
<gene>
    <name evidence="1" type="ORF">JMA_11130</name>
</gene>
<reference evidence="1 2" key="1">
    <citation type="submission" date="2014-08" db="EMBL/GenBank/DDBJ databases">
        <title>Complete genome of a marine bacteria Jeotgalibacillus malaysiensis.</title>
        <authorList>
            <person name="Yaakop A.S."/>
            <person name="Chan K.-G."/>
            <person name="Goh K.M."/>
        </authorList>
    </citation>
    <scope>NUCLEOTIDE SEQUENCE [LARGE SCALE GENOMIC DNA]</scope>
    <source>
        <strain evidence="1 2">D5</strain>
    </source>
</reference>